<evidence type="ECO:0000256" key="1">
    <source>
        <dbReference type="ARBA" id="ARBA00005862"/>
    </source>
</evidence>
<comment type="cofactor">
    <cofactor evidence="5">
        <name>FAD</name>
        <dbReference type="ChEBI" id="CHEBI:57692"/>
    </cofactor>
    <text evidence="5">Binds 1 FAD per subunit.</text>
</comment>
<feature type="site" description="Electron transfer via tryptophanyl radical" evidence="6">
    <location>
        <position position="425"/>
    </location>
</feature>
<feature type="binding site" evidence="5">
    <location>
        <begin position="349"/>
        <end position="353"/>
    </location>
    <ligand>
        <name>FAD</name>
        <dbReference type="ChEBI" id="CHEBI:57692"/>
    </ligand>
</feature>
<dbReference type="GO" id="GO:0003904">
    <property type="term" value="F:deoxyribodipyrimidine photo-lyase activity"/>
    <property type="evidence" value="ECO:0007669"/>
    <property type="project" value="TreeGrafter"/>
</dbReference>
<dbReference type="GO" id="GO:0071949">
    <property type="term" value="F:FAD binding"/>
    <property type="evidence" value="ECO:0007669"/>
    <property type="project" value="TreeGrafter"/>
</dbReference>
<evidence type="ECO:0000256" key="2">
    <source>
        <dbReference type="ARBA" id="ARBA00022630"/>
    </source>
</evidence>
<feature type="binding site" evidence="5">
    <location>
        <begin position="492"/>
        <end position="494"/>
    </location>
    <ligand>
        <name>FAD</name>
        <dbReference type="ChEBI" id="CHEBI:57692"/>
    </ligand>
</feature>
<dbReference type="GO" id="GO:0006950">
    <property type="term" value="P:response to stress"/>
    <property type="evidence" value="ECO:0007669"/>
    <property type="project" value="UniProtKB-ARBA"/>
</dbReference>
<dbReference type="GO" id="GO:0032922">
    <property type="term" value="P:circadian regulation of gene expression"/>
    <property type="evidence" value="ECO:0007669"/>
    <property type="project" value="TreeGrafter"/>
</dbReference>
<dbReference type="InterPro" id="IPR018394">
    <property type="entry name" value="DNA_photolyase_1_CS_C"/>
</dbReference>
<evidence type="ECO:0000256" key="7">
    <source>
        <dbReference type="SAM" id="MobiDB-lite"/>
    </source>
</evidence>
<dbReference type="PANTHER" id="PTHR11455">
    <property type="entry name" value="CRYPTOCHROME"/>
    <property type="match status" value="1"/>
</dbReference>
<keyword evidence="4" id="KW-0157">Chromophore</keyword>
<dbReference type="InterPro" id="IPR036155">
    <property type="entry name" value="Crypto/Photolyase_N_sf"/>
</dbReference>
<dbReference type="InterPro" id="IPR002081">
    <property type="entry name" value="Cryptochrome/DNA_photolyase_1"/>
</dbReference>
<dbReference type="PROSITE" id="PS00394">
    <property type="entry name" value="DNA_PHOTOLYASES_1_1"/>
    <property type="match status" value="1"/>
</dbReference>
<feature type="domain" description="Photolyase/cryptochrome alpha/beta" evidence="8">
    <location>
        <begin position="70"/>
        <end position="207"/>
    </location>
</feature>
<dbReference type="EMBL" id="GL377302">
    <property type="protein sequence ID" value="EFJ01633.1"/>
    <property type="molecule type" value="Genomic_DNA"/>
</dbReference>
<dbReference type="HOGENOM" id="CLU_010348_2_1_1"/>
<feature type="region of interest" description="Disordered" evidence="7">
    <location>
        <begin position="1"/>
        <end position="32"/>
    </location>
</feature>
<dbReference type="SUPFAM" id="SSF52425">
    <property type="entry name" value="Cryptochrome/photolyase, N-terminal domain"/>
    <property type="match status" value="1"/>
</dbReference>
<feature type="binding site" evidence="5">
    <location>
        <begin position="393"/>
        <end position="400"/>
    </location>
    <ligand>
        <name>FAD</name>
        <dbReference type="ChEBI" id="CHEBI:57692"/>
    </ligand>
</feature>
<sequence length="587" mass="66208">MRGAKRQRPSTATRESPNKRKPTPTPSGKFDPIKVATRENAAAVDANLPLEQLLDAVGSRSQDAVEEGECVVYWMRMQDMRIEDNRALALASAEAQKTKKPLVAIYVISPQDYAAHDRGARRIDFMLRNLRIIKIKLDEMHIPLHVVTHAPRSTLPRRIISLLSLVGAHKLYANIEYEVDELRRDIQVCEIAKKDGMKATFVHDKCIVEPGVAVKKDGSYYAVYSPFQRLWLATLNDSQGRFLDPSPEPAANSKSVRKHEKLGDLFEGNVPETVEGFELAEDDRKKMAEYWPAGEEAALLVLDRFLSTKSRPEQAGGVNPLSQGAEESDKYSRIHVYGDERDRVNADTTSRISPYLASGVISARRCVRSTMKLTGSSKVDGGRNTGIGRWVQELAWRDFYVSVLVGFPRVSMGRPFIEKYADIVWEGGDISEVRAWKEGRTGYPIVDAGMRCIKETGWLHNRLRMTTAMFLVKDLMVDWRVGERYYMQNLIDGDLASNNGGWQWSASTGVDPAPYFRIFNPYLQSEKADPEGDFIRMFLPELKSLKGKEIHNPPANVAKRLGYPLPIVKHSEAKDRAIRRFKAPGEK</sequence>
<keyword evidence="3 5" id="KW-0274">FAD</keyword>
<accession>D8PPI9</accession>
<evidence type="ECO:0000256" key="6">
    <source>
        <dbReference type="PIRSR" id="PIRSR602081-2"/>
    </source>
</evidence>
<keyword evidence="10" id="KW-1185">Reference proteome</keyword>
<organism evidence="10">
    <name type="scientific">Schizophyllum commune (strain H4-8 / FGSC 9210)</name>
    <name type="common">Split gill fungus</name>
    <dbReference type="NCBI Taxonomy" id="578458"/>
    <lineage>
        <taxon>Eukaryota</taxon>
        <taxon>Fungi</taxon>
        <taxon>Dikarya</taxon>
        <taxon>Basidiomycota</taxon>
        <taxon>Agaricomycotina</taxon>
        <taxon>Agaricomycetes</taxon>
        <taxon>Agaricomycetidae</taxon>
        <taxon>Agaricales</taxon>
        <taxon>Schizophyllaceae</taxon>
        <taxon>Schizophyllum</taxon>
    </lineage>
</organism>
<feature type="site" description="Electron transfer via tryptophanyl radical" evidence="6">
    <location>
        <position position="502"/>
    </location>
</feature>
<dbReference type="OMA" id="YTVFTPY"/>
<evidence type="ECO:0000256" key="5">
    <source>
        <dbReference type="PIRSR" id="PIRSR602081-1"/>
    </source>
</evidence>
<dbReference type="GO" id="GO:0005634">
    <property type="term" value="C:nucleus"/>
    <property type="evidence" value="ECO:0007669"/>
    <property type="project" value="TreeGrafter"/>
</dbReference>
<evidence type="ECO:0000313" key="9">
    <source>
        <dbReference type="EMBL" id="EFJ01633.1"/>
    </source>
</evidence>
<dbReference type="Gene3D" id="1.10.579.10">
    <property type="entry name" value="DNA Cyclobutane Dipyrimidine Photolyase, subunit A, domain 3"/>
    <property type="match status" value="1"/>
</dbReference>
<dbReference type="InterPro" id="IPR006050">
    <property type="entry name" value="DNA_photolyase_N"/>
</dbReference>
<dbReference type="GO" id="GO:0003677">
    <property type="term" value="F:DNA binding"/>
    <property type="evidence" value="ECO:0007669"/>
    <property type="project" value="TreeGrafter"/>
</dbReference>
<proteinExistence type="inferred from homology"/>
<dbReference type="VEuPathDB" id="FungiDB:SCHCODRAFT_02621816"/>
<evidence type="ECO:0000256" key="4">
    <source>
        <dbReference type="ARBA" id="ARBA00022991"/>
    </source>
</evidence>
<dbReference type="GO" id="GO:0043153">
    <property type="term" value="P:entrainment of circadian clock by photoperiod"/>
    <property type="evidence" value="ECO:0007669"/>
    <property type="project" value="TreeGrafter"/>
</dbReference>
<dbReference type="PANTHER" id="PTHR11455:SF18">
    <property type="entry name" value="SI:CH1073-390K14.1"/>
    <property type="match status" value="1"/>
</dbReference>
<feature type="binding site" evidence="5">
    <location>
        <position position="337"/>
    </location>
    <ligand>
        <name>FAD</name>
        <dbReference type="ChEBI" id="CHEBI:57692"/>
    </ligand>
</feature>
<dbReference type="Gene3D" id="1.25.40.80">
    <property type="match status" value="1"/>
</dbReference>
<name>D8PPI9_SCHCM</name>
<dbReference type="InterPro" id="IPR036134">
    <property type="entry name" value="Crypto/Photolyase_FAD-like_sf"/>
</dbReference>
<evidence type="ECO:0000259" key="8">
    <source>
        <dbReference type="PROSITE" id="PS51645"/>
    </source>
</evidence>
<dbReference type="STRING" id="578458.D8PPI9"/>
<evidence type="ECO:0000256" key="3">
    <source>
        <dbReference type="ARBA" id="ARBA00022827"/>
    </source>
</evidence>
<dbReference type="Gene3D" id="3.40.50.620">
    <property type="entry name" value="HUPs"/>
    <property type="match status" value="1"/>
</dbReference>
<keyword evidence="2 5" id="KW-0285">Flavoprotein</keyword>
<dbReference type="InParanoid" id="D8PPI9"/>
<dbReference type="GO" id="GO:0006139">
    <property type="term" value="P:nucleobase-containing compound metabolic process"/>
    <property type="evidence" value="ECO:0007669"/>
    <property type="project" value="UniProtKB-ARBA"/>
</dbReference>
<dbReference type="InterPro" id="IPR005101">
    <property type="entry name" value="Cryptochr/Photolyase_FAD-bd"/>
</dbReference>
<reference evidence="9 10" key="1">
    <citation type="journal article" date="2010" name="Nat. Biotechnol.">
        <title>Genome sequence of the model mushroom Schizophyllum commune.</title>
        <authorList>
            <person name="Ohm R.A."/>
            <person name="de Jong J.F."/>
            <person name="Lugones L.G."/>
            <person name="Aerts A."/>
            <person name="Kothe E."/>
            <person name="Stajich J.E."/>
            <person name="de Vries R.P."/>
            <person name="Record E."/>
            <person name="Levasseur A."/>
            <person name="Baker S.E."/>
            <person name="Bartholomew K.A."/>
            <person name="Coutinho P.M."/>
            <person name="Erdmann S."/>
            <person name="Fowler T.J."/>
            <person name="Gathman A.C."/>
            <person name="Lombard V."/>
            <person name="Henrissat B."/>
            <person name="Knabe N."/>
            <person name="Kuees U."/>
            <person name="Lilly W.W."/>
            <person name="Lindquist E."/>
            <person name="Lucas S."/>
            <person name="Magnuson J.K."/>
            <person name="Piumi F."/>
            <person name="Raudaskoski M."/>
            <person name="Salamov A."/>
            <person name="Schmutz J."/>
            <person name="Schwarze F.W.M.R."/>
            <person name="vanKuyk P.A."/>
            <person name="Horton J.S."/>
            <person name="Grigoriev I.V."/>
            <person name="Woesten H.A.B."/>
        </authorList>
    </citation>
    <scope>NUCLEOTIDE SEQUENCE [LARGE SCALE GENOMIC DNA]</scope>
    <source>
        <strain evidence="10">H4-8 / FGSC 9210</strain>
    </source>
</reference>
<gene>
    <name evidence="9" type="ORF">SCHCODRAFT_49182</name>
</gene>
<dbReference type="Proteomes" id="UP000007431">
    <property type="component" value="Unassembled WGS sequence"/>
</dbReference>
<dbReference type="AlphaFoldDB" id="D8PPI9"/>
<feature type="region of interest" description="Disordered" evidence="7">
    <location>
        <begin position="311"/>
        <end position="330"/>
    </location>
</feature>
<feature type="binding site" evidence="5">
    <location>
        <position position="390"/>
    </location>
    <ligand>
        <name>FAD</name>
        <dbReference type="ChEBI" id="CHEBI:57692"/>
    </ligand>
</feature>
<dbReference type="Pfam" id="PF03441">
    <property type="entry name" value="FAD_binding_7"/>
    <property type="match status" value="1"/>
</dbReference>
<dbReference type="Pfam" id="PF00875">
    <property type="entry name" value="DNA_photolyase"/>
    <property type="match status" value="1"/>
</dbReference>
<dbReference type="eggNOG" id="KOG0133">
    <property type="taxonomic scope" value="Eukaryota"/>
</dbReference>
<feature type="site" description="Electron transfer via tryptophanyl radical" evidence="6">
    <location>
        <position position="479"/>
    </location>
</feature>
<evidence type="ECO:0000313" key="10">
    <source>
        <dbReference type="Proteomes" id="UP000007431"/>
    </source>
</evidence>
<dbReference type="GO" id="GO:0005737">
    <property type="term" value="C:cytoplasm"/>
    <property type="evidence" value="ECO:0007669"/>
    <property type="project" value="TreeGrafter"/>
</dbReference>
<protein>
    <recommendedName>
        <fullName evidence="8">Photolyase/cryptochrome alpha/beta domain-containing protein</fullName>
    </recommendedName>
</protein>
<dbReference type="SUPFAM" id="SSF48173">
    <property type="entry name" value="Cryptochrome/photolyase FAD-binding domain"/>
    <property type="match status" value="1"/>
</dbReference>
<comment type="similarity">
    <text evidence="1">Belongs to the DNA photolyase class-1 family.</text>
</comment>
<dbReference type="InterPro" id="IPR014729">
    <property type="entry name" value="Rossmann-like_a/b/a_fold"/>
</dbReference>
<dbReference type="PROSITE" id="PS51645">
    <property type="entry name" value="PHR_CRY_ALPHA_BETA"/>
    <property type="match status" value="1"/>
</dbReference>